<evidence type="ECO:0000313" key="3">
    <source>
        <dbReference type="Proteomes" id="UP000054383"/>
    </source>
</evidence>
<dbReference type="EMBL" id="CVMT01000001">
    <property type="protein sequence ID" value="CRG84383.1"/>
    <property type="molecule type" value="Genomic_DNA"/>
</dbReference>
<feature type="compositionally biased region" description="Basic and acidic residues" evidence="1">
    <location>
        <begin position="133"/>
        <end position="146"/>
    </location>
</feature>
<feature type="compositionally biased region" description="Basic and acidic residues" evidence="1">
    <location>
        <begin position="1"/>
        <end position="20"/>
    </location>
</feature>
<reference evidence="2 3" key="1">
    <citation type="submission" date="2015-04" db="EMBL/GenBank/DDBJ databases">
        <authorList>
            <person name="Syromyatnikov M.Y."/>
            <person name="Popov V.N."/>
        </authorList>
    </citation>
    <scope>NUCLEOTIDE SEQUENCE [LARGE SCALE GENOMIC DNA]</scope>
    <source>
        <strain evidence="2">WF-38-12</strain>
    </source>
</reference>
<dbReference type="AlphaFoldDB" id="A0A0U1LMR2"/>
<dbReference type="OrthoDB" id="10414596at2759"/>
<evidence type="ECO:0000313" key="2">
    <source>
        <dbReference type="EMBL" id="CRG84383.1"/>
    </source>
</evidence>
<gene>
    <name evidence="2" type="ORF">PISL3812_01675</name>
</gene>
<feature type="compositionally biased region" description="Low complexity" evidence="1">
    <location>
        <begin position="111"/>
        <end position="122"/>
    </location>
</feature>
<accession>A0A0U1LMR2</accession>
<evidence type="ECO:0000256" key="1">
    <source>
        <dbReference type="SAM" id="MobiDB-lite"/>
    </source>
</evidence>
<sequence>MAANARHEPQARESRKHDNSDIPDIIASAVGSVLGPADRRRRLSTPDSTDDGSILVPPRKKVKRDSDVDSHQSISRNSSAPTPMGLSSANYSPWASLMGHGGVPFQDAYRTPSSSSPFSTFSDFPGGAKIWGRRGDEERQNFQIHEETEEEQDDAEQIAATIYDPSFGDDNKENESAERDEEPPSVDPTQEFDLVRNVLGELLDYNQPPPDNQFAVSSVLLSQAVEFDEEDLPELPEDPHFEGPLTPPSENMLDEDEPSTGLPFEGAWTDECDENTDNEYVQGDGYTEL</sequence>
<proteinExistence type="predicted"/>
<feature type="compositionally biased region" description="Acidic residues" evidence="1">
    <location>
        <begin position="147"/>
        <end position="156"/>
    </location>
</feature>
<keyword evidence="3" id="KW-1185">Reference proteome</keyword>
<feature type="compositionally biased region" description="Acidic residues" evidence="1">
    <location>
        <begin position="268"/>
        <end position="277"/>
    </location>
</feature>
<protein>
    <submittedName>
        <fullName evidence="2">Uncharacterized protein</fullName>
    </submittedName>
</protein>
<name>A0A0U1LMR2_TALIS</name>
<feature type="region of interest" description="Disordered" evidence="1">
    <location>
        <begin position="1"/>
        <end position="191"/>
    </location>
</feature>
<dbReference type="Proteomes" id="UP000054383">
    <property type="component" value="Unassembled WGS sequence"/>
</dbReference>
<feature type="region of interest" description="Disordered" evidence="1">
    <location>
        <begin position="229"/>
        <end position="289"/>
    </location>
</feature>
<organism evidence="2 3">
    <name type="scientific">Talaromyces islandicus</name>
    <name type="common">Penicillium islandicum</name>
    <dbReference type="NCBI Taxonomy" id="28573"/>
    <lineage>
        <taxon>Eukaryota</taxon>
        <taxon>Fungi</taxon>
        <taxon>Dikarya</taxon>
        <taxon>Ascomycota</taxon>
        <taxon>Pezizomycotina</taxon>
        <taxon>Eurotiomycetes</taxon>
        <taxon>Eurotiomycetidae</taxon>
        <taxon>Eurotiales</taxon>
        <taxon>Trichocomaceae</taxon>
        <taxon>Talaromyces</taxon>
        <taxon>Talaromyces sect. Islandici</taxon>
    </lineage>
</organism>
<feature type="compositionally biased region" description="Polar residues" evidence="1">
    <location>
        <begin position="71"/>
        <end position="93"/>
    </location>
</feature>